<evidence type="ECO:0000313" key="2">
    <source>
        <dbReference type="Proteomes" id="UP000807469"/>
    </source>
</evidence>
<sequence>MIATSKASTVLLAFRKKWATVDVVARELVLRGTQFNTVKAVASRPQRTLEELRPLGNRLKGYKPSREDYDEYIRRRDELLRGPKGRAALMHGGIIARLARDAGIEPSVVLGGPVSGDCVVCEYGGKYLVDDQLTENDKNIISGVYFAQTDNSPDGQKLVEGATMELSWWPQDATWDIANCYLTTEWTDLAEVFFDKRKTILQKNELTIPNLTEWRQALRRSNTWTKKIEAGIEHYQGGYLDHFCKSVSRVPRS</sequence>
<name>A0A9P6CLE9_9AGAR</name>
<dbReference type="AlphaFoldDB" id="A0A9P6CLE9"/>
<reference evidence="1" key="1">
    <citation type="submission" date="2020-11" db="EMBL/GenBank/DDBJ databases">
        <authorList>
            <consortium name="DOE Joint Genome Institute"/>
            <person name="Ahrendt S."/>
            <person name="Riley R."/>
            <person name="Andreopoulos W."/>
            <person name="Labutti K."/>
            <person name="Pangilinan J."/>
            <person name="Ruiz-Duenas F.J."/>
            <person name="Barrasa J.M."/>
            <person name="Sanchez-Garcia M."/>
            <person name="Camarero S."/>
            <person name="Miyauchi S."/>
            <person name="Serrano A."/>
            <person name="Linde D."/>
            <person name="Babiker R."/>
            <person name="Drula E."/>
            <person name="Ayuso-Fernandez I."/>
            <person name="Pacheco R."/>
            <person name="Padilla G."/>
            <person name="Ferreira P."/>
            <person name="Barriuso J."/>
            <person name="Kellner H."/>
            <person name="Castanera R."/>
            <person name="Alfaro M."/>
            <person name="Ramirez L."/>
            <person name="Pisabarro A.G."/>
            <person name="Kuo A."/>
            <person name="Tritt A."/>
            <person name="Lipzen A."/>
            <person name="He G."/>
            <person name="Yan M."/>
            <person name="Ng V."/>
            <person name="Cullen D."/>
            <person name="Martin F."/>
            <person name="Rosso M.-N."/>
            <person name="Henrissat B."/>
            <person name="Hibbett D."/>
            <person name="Martinez A.T."/>
            <person name="Grigoriev I.V."/>
        </authorList>
    </citation>
    <scope>NUCLEOTIDE SEQUENCE</scope>
    <source>
        <strain evidence="1">CIRM-BRFM 674</strain>
    </source>
</reference>
<organism evidence="1 2">
    <name type="scientific">Pholiota conissans</name>
    <dbReference type="NCBI Taxonomy" id="109636"/>
    <lineage>
        <taxon>Eukaryota</taxon>
        <taxon>Fungi</taxon>
        <taxon>Dikarya</taxon>
        <taxon>Basidiomycota</taxon>
        <taxon>Agaricomycotina</taxon>
        <taxon>Agaricomycetes</taxon>
        <taxon>Agaricomycetidae</taxon>
        <taxon>Agaricales</taxon>
        <taxon>Agaricineae</taxon>
        <taxon>Strophariaceae</taxon>
        <taxon>Pholiota</taxon>
    </lineage>
</organism>
<evidence type="ECO:0000313" key="1">
    <source>
        <dbReference type="EMBL" id="KAF9470587.1"/>
    </source>
</evidence>
<keyword evidence="2" id="KW-1185">Reference proteome</keyword>
<gene>
    <name evidence="1" type="ORF">BDN70DRAFT_939578</name>
</gene>
<dbReference type="OrthoDB" id="3270336at2759"/>
<dbReference type="EMBL" id="MU155920">
    <property type="protein sequence ID" value="KAF9470587.1"/>
    <property type="molecule type" value="Genomic_DNA"/>
</dbReference>
<accession>A0A9P6CLE9</accession>
<dbReference type="Proteomes" id="UP000807469">
    <property type="component" value="Unassembled WGS sequence"/>
</dbReference>
<comment type="caution">
    <text evidence="1">The sequence shown here is derived from an EMBL/GenBank/DDBJ whole genome shotgun (WGS) entry which is preliminary data.</text>
</comment>
<protein>
    <submittedName>
        <fullName evidence="1">Uncharacterized protein</fullName>
    </submittedName>
</protein>
<proteinExistence type="predicted"/>